<dbReference type="PIRSF" id="PIRSF001143">
    <property type="entry name" value="Factor_X"/>
    <property type="match status" value="1"/>
</dbReference>
<dbReference type="PROSITE" id="PS00010">
    <property type="entry name" value="ASX_HYDROXYL"/>
    <property type="match status" value="1"/>
</dbReference>
<dbReference type="PROSITE" id="PS01187">
    <property type="entry name" value="EGF_CA"/>
    <property type="match status" value="1"/>
</dbReference>
<keyword evidence="4 11" id="KW-0245">EGF-like domain</keyword>
<evidence type="ECO:0000313" key="15">
    <source>
        <dbReference type="Ensembl" id="ENSMMDP00005041509.1"/>
    </source>
</evidence>
<keyword evidence="8" id="KW-0106">Calcium</keyword>
<evidence type="ECO:0000256" key="1">
    <source>
        <dbReference type="ARBA" id="ARBA00004613"/>
    </source>
</evidence>
<evidence type="ECO:0000256" key="3">
    <source>
        <dbReference type="ARBA" id="ARBA00022525"/>
    </source>
</evidence>
<keyword evidence="6" id="KW-0677">Repeat</keyword>
<dbReference type="InterPro" id="IPR043504">
    <property type="entry name" value="Peptidase_S1_PA_chymotrypsin"/>
</dbReference>
<dbReference type="InterPro" id="IPR000152">
    <property type="entry name" value="EGF-type_Asp/Asn_hydroxyl_site"/>
</dbReference>
<dbReference type="FunCoup" id="A0A668A0Z9">
    <property type="interactions" value="12"/>
</dbReference>
<dbReference type="InterPro" id="IPR018097">
    <property type="entry name" value="EGF_Ca-bd_CS"/>
</dbReference>
<organism evidence="15 16">
    <name type="scientific">Myripristis murdjan</name>
    <name type="common">pinecone soldierfish</name>
    <dbReference type="NCBI Taxonomy" id="586833"/>
    <lineage>
        <taxon>Eukaryota</taxon>
        <taxon>Metazoa</taxon>
        <taxon>Chordata</taxon>
        <taxon>Craniata</taxon>
        <taxon>Vertebrata</taxon>
        <taxon>Euteleostomi</taxon>
        <taxon>Actinopterygii</taxon>
        <taxon>Neopterygii</taxon>
        <taxon>Teleostei</taxon>
        <taxon>Neoteleostei</taxon>
        <taxon>Acanthomorphata</taxon>
        <taxon>Holocentriformes</taxon>
        <taxon>Holocentridae</taxon>
        <taxon>Myripristis</taxon>
    </lineage>
</organism>
<keyword evidence="10" id="KW-0325">Glycoprotein</keyword>
<evidence type="ECO:0000313" key="16">
    <source>
        <dbReference type="Proteomes" id="UP000472263"/>
    </source>
</evidence>
<evidence type="ECO:0000259" key="14">
    <source>
        <dbReference type="PROSITE" id="PS50998"/>
    </source>
</evidence>
<reference evidence="15" key="2">
    <citation type="submission" date="2025-08" db="UniProtKB">
        <authorList>
            <consortium name="Ensembl"/>
        </authorList>
    </citation>
    <scope>IDENTIFICATION</scope>
</reference>
<dbReference type="InterPro" id="IPR000742">
    <property type="entry name" value="EGF"/>
</dbReference>
<dbReference type="GO" id="GO:0006508">
    <property type="term" value="P:proteolysis"/>
    <property type="evidence" value="ECO:0007669"/>
    <property type="project" value="UniProtKB-KW"/>
</dbReference>
<evidence type="ECO:0000259" key="13">
    <source>
        <dbReference type="PROSITE" id="PS50026"/>
    </source>
</evidence>
<evidence type="ECO:0000256" key="9">
    <source>
        <dbReference type="ARBA" id="ARBA00023157"/>
    </source>
</evidence>
<dbReference type="Gene3D" id="2.10.25.10">
    <property type="entry name" value="Laminin"/>
    <property type="match status" value="2"/>
</dbReference>
<dbReference type="GO" id="GO:0005509">
    <property type="term" value="F:calcium ion binding"/>
    <property type="evidence" value="ECO:0007669"/>
    <property type="project" value="InterPro"/>
</dbReference>
<dbReference type="InterPro" id="IPR001254">
    <property type="entry name" value="Trypsin_dom"/>
</dbReference>
<evidence type="ECO:0000256" key="4">
    <source>
        <dbReference type="ARBA" id="ARBA00022536"/>
    </source>
</evidence>
<gene>
    <name evidence="15" type="primary">PROZ</name>
</gene>
<feature type="domain" description="Gla" evidence="14">
    <location>
        <begin position="22"/>
        <end position="68"/>
    </location>
</feature>
<dbReference type="AlphaFoldDB" id="A0A668A0Z9"/>
<keyword evidence="2" id="KW-0301">Gamma-carboxyglutamic acid</keyword>
<keyword evidence="7" id="KW-0378">Hydrolase</keyword>
<dbReference type="InterPro" id="IPR000294">
    <property type="entry name" value="GLA_domain"/>
</dbReference>
<dbReference type="InterPro" id="IPR009030">
    <property type="entry name" value="Growth_fac_rcpt_cys_sf"/>
</dbReference>
<dbReference type="Pfam" id="PF00594">
    <property type="entry name" value="Gla"/>
    <property type="match status" value="1"/>
</dbReference>
<keyword evidence="3" id="KW-0964">Secreted</keyword>
<dbReference type="InterPro" id="IPR001881">
    <property type="entry name" value="EGF-like_Ca-bd_dom"/>
</dbReference>
<dbReference type="Gene3D" id="4.10.740.10">
    <property type="entry name" value="Coagulation Factor IX"/>
    <property type="match status" value="1"/>
</dbReference>
<dbReference type="PANTHER" id="PTHR24278:SF35">
    <property type="entry name" value="PROTEIN Z, VITAMIN K-DEPENDENT PLASMA GLYCOPROTEIN B"/>
    <property type="match status" value="1"/>
</dbReference>
<evidence type="ECO:0000256" key="5">
    <source>
        <dbReference type="ARBA" id="ARBA00022670"/>
    </source>
</evidence>
<keyword evidence="9" id="KW-1015">Disulfide bond</keyword>
<evidence type="ECO:0000256" key="8">
    <source>
        <dbReference type="ARBA" id="ARBA00022837"/>
    </source>
</evidence>
<dbReference type="PROSITE" id="PS50998">
    <property type="entry name" value="GLA_2"/>
    <property type="match status" value="1"/>
</dbReference>
<keyword evidence="16" id="KW-1185">Reference proteome</keyword>
<dbReference type="InterPro" id="IPR035972">
    <property type="entry name" value="GLA-like_dom_SF"/>
</dbReference>
<evidence type="ECO:0000256" key="11">
    <source>
        <dbReference type="PROSITE-ProRule" id="PRU00076"/>
    </source>
</evidence>
<dbReference type="GO" id="GO:0007596">
    <property type="term" value="P:blood coagulation"/>
    <property type="evidence" value="ECO:0007669"/>
    <property type="project" value="InterPro"/>
</dbReference>
<comment type="caution">
    <text evidence="11">Lacks conserved residue(s) required for the propagation of feature annotation.</text>
</comment>
<dbReference type="InterPro" id="IPR012224">
    <property type="entry name" value="Pept_S1A_FX"/>
</dbReference>
<dbReference type="SMART" id="SM00179">
    <property type="entry name" value="EGF_CA"/>
    <property type="match status" value="1"/>
</dbReference>
<dbReference type="Pfam" id="PF00089">
    <property type="entry name" value="Trypsin"/>
    <property type="match status" value="1"/>
</dbReference>
<dbReference type="PANTHER" id="PTHR24278">
    <property type="entry name" value="COAGULATION FACTOR"/>
    <property type="match status" value="1"/>
</dbReference>
<dbReference type="SUPFAM" id="SSF57630">
    <property type="entry name" value="GLA-domain"/>
    <property type="match status" value="1"/>
</dbReference>
<name>A0A668A0Z9_9TELE</name>
<evidence type="ECO:0000256" key="2">
    <source>
        <dbReference type="ARBA" id="ARBA00022479"/>
    </source>
</evidence>
<accession>A0A668A0Z9</accession>
<dbReference type="InterPro" id="IPR050442">
    <property type="entry name" value="Peptidase_S1_coag_factors"/>
</dbReference>
<proteinExistence type="predicted"/>
<dbReference type="InterPro" id="IPR017857">
    <property type="entry name" value="Coagulation_fac-like_Gla_dom"/>
</dbReference>
<dbReference type="CDD" id="cd00054">
    <property type="entry name" value="EGF_CA"/>
    <property type="match status" value="1"/>
</dbReference>
<dbReference type="PRINTS" id="PR00001">
    <property type="entry name" value="GLABLOOD"/>
</dbReference>
<evidence type="ECO:0000256" key="7">
    <source>
        <dbReference type="ARBA" id="ARBA00022801"/>
    </source>
</evidence>
<evidence type="ECO:0000256" key="6">
    <source>
        <dbReference type="ARBA" id="ARBA00022737"/>
    </source>
</evidence>
<dbReference type="SMART" id="SM00020">
    <property type="entry name" value="Tryp_SPc"/>
    <property type="match status" value="1"/>
</dbReference>
<dbReference type="SMART" id="SM00069">
    <property type="entry name" value="GLA"/>
    <property type="match status" value="1"/>
</dbReference>
<dbReference type="SUPFAM" id="SSF50494">
    <property type="entry name" value="Trypsin-like serine proteases"/>
    <property type="match status" value="1"/>
</dbReference>
<keyword evidence="5" id="KW-0645">Protease</keyword>
<dbReference type="GO" id="GO:0005615">
    <property type="term" value="C:extracellular space"/>
    <property type="evidence" value="ECO:0007669"/>
    <property type="project" value="TreeGrafter"/>
</dbReference>
<dbReference type="FunFam" id="4.10.740.10:FF:000001">
    <property type="entry name" value="vitamin K-dependent protein S"/>
    <property type="match status" value="1"/>
</dbReference>
<dbReference type="Ensembl" id="ENSMMDT00005042355.1">
    <property type="protein sequence ID" value="ENSMMDP00005041509.1"/>
    <property type="gene ID" value="ENSMMDG00005019169.1"/>
</dbReference>
<dbReference type="GeneTree" id="ENSGT00940000154505"/>
<evidence type="ECO:0000256" key="10">
    <source>
        <dbReference type="ARBA" id="ARBA00023180"/>
    </source>
</evidence>
<dbReference type="PROSITE" id="PS50026">
    <property type="entry name" value="EGF_3"/>
    <property type="match status" value="1"/>
</dbReference>
<feature type="region of interest" description="Disordered" evidence="12">
    <location>
        <begin position="295"/>
        <end position="322"/>
    </location>
</feature>
<dbReference type="InterPro" id="IPR009003">
    <property type="entry name" value="Peptidase_S1_PA"/>
</dbReference>
<reference evidence="15" key="1">
    <citation type="submission" date="2019-06" db="EMBL/GenBank/DDBJ databases">
        <authorList>
            <consortium name="Wellcome Sanger Institute Data Sharing"/>
        </authorList>
    </citation>
    <scope>NUCLEOTIDE SEQUENCE [LARGE SCALE GENOMIC DNA]</scope>
</reference>
<dbReference type="PROSITE" id="PS00011">
    <property type="entry name" value="GLA_1"/>
    <property type="match status" value="1"/>
</dbReference>
<feature type="domain" description="EGF-like" evidence="13">
    <location>
        <begin position="68"/>
        <end position="104"/>
    </location>
</feature>
<dbReference type="InParanoid" id="A0A668A0Z9"/>
<dbReference type="Proteomes" id="UP000472263">
    <property type="component" value="Chromosome 2"/>
</dbReference>
<protein>
    <submittedName>
        <fullName evidence="15">Protein Z, vitamin K-dependent plasma glycoprotein b</fullName>
    </submittedName>
</protein>
<comment type="subcellular location">
    <subcellularLocation>
        <location evidence="1">Secreted</location>
    </subcellularLocation>
</comment>
<evidence type="ECO:0000256" key="12">
    <source>
        <dbReference type="SAM" id="MobiDB-lite"/>
    </source>
</evidence>
<dbReference type="SUPFAM" id="SSF57184">
    <property type="entry name" value="Growth factor receptor domain"/>
    <property type="match status" value="1"/>
</dbReference>
<sequence>MQRSEVIGRRQADGVFLRSKRANSFLVEEILQGNLERECYEELCSYEEAREYFEDTAKTDAFWTVYYDGDQCKPNPCLHDGNCTDKMGGFHCSCSPPHYGTPAECPTEGPAACHQFCSLSSDSFSCSCTAGFKLQTDGKSCLPDGQDCLSVCLSATALGVSIKNIKGAGRIVSIGCCLVHELHVPCSREQHNNTHSVVLPVQSLYMHSRFRRDHHDNDLVLLQLARPLPFGPALFHACLPIKDFSENVLMRSGRGGLVGGPQSGRVTYLTLDECRSQLDLSHPISNKMFCMRGQHEAHGSQNDPQGRDGGVGQNETERHIGTRVRRDDLLPGTPVATEHKGTVFVTGLLISSHAGRGERGGRGLVFTKLSRHLAWLRQRLELTEDHMTSQVSQLPEHR</sequence>
<dbReference type="GO" id="GO:0004252">
    <property type="term" value="F:serine-type endopeptidase activity"/>
    <property type="evidence" value="ECO:0007669"/>
    <property type="project" value="InterPro"/>
</dbReference>
<reference evidence="15" key="3">
    <citation type="submission" date="2025-09" db="UniProtKB">
        <authorList>
            <consortium name="Ensembl"/>
        </authorList>
    </citation>
    <scope>IDENTIFICATION</scope>
</reference>
<dbReference type="Gene3D" id="2.40.10.10">
    <property type="entry name" value="Trypsin-like serine proteases"/>
    <property type="match status" value="1"/>
</dbReference>